<comment type="caution">
    <text evidence="1">The sequence shown here is derived from an EMBL/GenBank/DDBJ whole genome shotgun (WGS) entry which is preliminary data.</text>
</comment>
<dbReference type="EMBL" id="QGMI01000844">
    <property type="protein sequence ID" value="TVY36332.1"/>
    <property type="molecule type" value="Genomic_DNA"/>
</dbReference>
<evidence type="ECO:0000313" key="1">
    <source>
        <dbReference type="EMBL" id="TVY36332.1"/>
    </source>
</evidence>
<dbReference type="AlphaFoldDB" id="A0A8H8U9I7"/>
<protein>
    <submittedName>
        <fullName evidence="1">Uncharacterized protein</fullName>
    </submittedName>
</protein>
<organism evidence="1 2">
    <name type="scientific">Lachnellula occidentalis</name>
    <dbReference type="NCBI Taxonomy" id="215460"/>
    <lineage>
        <taxon>Eukaryota</taxon>
        <taxon>Fungi</taxon>
        <taxon>Dikarya</taxon>
        <taxon>Ascomycota</taxon>
        <taxon>Pezizomycotina</taxon>
        <taxon>Leotiomycetes</taxon>
        <taxon>Helotiales</taxon>
        <taxon>Lachnaceae</taxon>
        <taxon>Lachnellula</taxon>
    </lineage>
</organism>
<proteinExistence type="predicted"/>
<dbReference type="OrthoDB" id="3531154at2759"/>
<sequence length="428" mass="48157">MASCGTRDPIKAKLHTFIANYQPLGRDGYTECREPLIILYSQSNIGLLRNHPKVKELEAIGKQTAQFQKSKVLFRADLRARVLFQVTIHNSNLVKCTLIGCTIFGSSFKYSHLIDCQVLKDALGEHDVPSMSCISNCQIENGTVSDSNIADSTCKGMGFAQSCTLENNLILRTSALTSTLINCGVHASELRACEVTEGFLTESVIQSKPVSLHALPVEIRRICYSYAIANEGLASNLMAALRPDSLLYGEVLETLFAEHTFVLERQNHEAVRSMPKRTTQRVTKLCLKTGWAALESEDDVSLYIPPGTRITDIQLEFQGQTVNIREFYAVTKLWFRYLGTVRTFTLVWTVLLNDESEDKFEPPEALNCCIRIANKWLKREAMFVKGESPKEYTSSVSSIFRGRVHTEETVTWTWTWMAEKGSVLLWNS</sequence>
<keyword evidence="2" id="KW-1185">Reference proteome</keyword>
<accession>A0A8H8U9I7</accession>
<dbReference type="Proteomes" id="UP000443090">
    <property type="component" value="Unassembled WGS sequence"/>
</dbReference>
<evidence type="ECO:0000313" key="2">
    <source>
        <dbReference type="Proteomes" id="UP000443090"/>
    </source>
</evidence>
<gene>
    <name evidence="1" type="ORF">LOCC1_G007918</name>
</gene>
<reference evidence="1 2" key="1">
    <citation type="submission" date="2018-05" db="EMBL/GenBank/DDBJ databases">
        <title>Genome sequencing and assembly of the regulated plant pathogen Lachnellula willkommii and related sister species for the development of diagnostic species identification markers.</title>
        <authorList>
            <person name="Giroux E."/>
            <person name="Bilodeau G."/>
        </authorList>
    </citation>
    <scope>NUCLEOTIDE SEQUENCE [LARGE SCALE GENOMIC DNA]</scope>
    <source>
        <strain evidence="1 2">CBS 160.35</strain>
    </source>
</reference>
<name>A0A8H8U9I7_9HELO</name>
<dbReference type="SUPFAM" id="SSF141571">
    <property type="entry name" value="Pentapeptide repeat-like"/>
    <property type="match status" value="1"/>
</dbReference>